<feature type="compositionally biased region" description="Polar residues" evidence="1">
    <location>
        <begin position="8"/>
        <end position="27"/>
    </location>
</feature>
<name>A0AAV4V7R7_9ARAC</name>
<evidence type="ECO:0000313" key="2">
    <source>
        <dbReference type="EMBL" id="GIY66381.1"/>
    </source>
</evidence>
<evidence type="ECO:0000256" key="1">
    <source>
        <dbReference type="SAM" id="MobiDB-lite"/>
    </source>
</evidence>
<proteinExistence type="predicted"/>
<protein>
    <submittedName>
        <fullName evidence="2">Uncharacterized protein</fullName>
    </submittedName>
</protein>
<gene>
    <name evidence="2" type="ORF">CDAR_22591</name>
</gene>
<evidence type="ECO:0000313" key="3">
    <source>
        <dbReference type="Proteomes" id="UP001054837"/>
    </source>
</evidence>
<dbReference type="Proteomes" id="UP001054837">
    <property type="component" value="Unassembled WGS sequence"/>
</dbReference>
<sequence>MINIAQAERSQAKNGGNGTTKSLFSSENARESKQWSGELEKWHCVLGSNFALWFNARLTQPFLINGVASTNIFIM</sequence>
<feature type="region of interest" description="Disordered" evidence="1">
    <location>
        <begin position="1"/>
        <end position="29"/>
    </location>
</feature>
<comment type="caution">
    <text evidence="2">The sequence shown here is derived from an EMBL/GenBank/DDBJ whole genome shotgun (WGS) entry which is preliminary data.</text>
</comment>
<accession>A0AAV4V7R7</accession>
<keyword evidence="3" id="KW-1185">Reference proteome</keyword>
<dbReference type="AlphaFoldDB" id="A0AAV4V7R7"/>
<reference evidence="2 3" key="1">
    <citation type="submission" date="2021-06" db="EMBL/GenBank/DDBJ databases">
        <title>Caerostris darwini draft genome.</title>
        <authorList>
            <person name="Kono N."/>
            <person name="Arakawa K."/>
        </authorList>
    </citation>
    <scope>NUCLEOTIDE SEQUENCE [LARGE SCALE GENOMIC DNA]</scope>
</reference>
<organism evidence="2 3">
    <name type="scientific">Caerostris darwini</name>
    <dbReference type="NCBI Taxonomy" id="1538125"/>
    <lineage>
        <taxon>Eukaryota</taxon>
        <taxon>Metazoa</taxon>
        <taxon>Ecdysozoa</taxon>
        <taxon>Arthropoda</taxon>
        <taxon>Chelicerata</taxon>
        <taxon>Arachnida</taxon>
        <taxon>Araneae</taxon>
        <taxon>Araneomorphae</taxon>
        <taxon>Entelegynae</taxon>
        <taxon>Araneoidea</taxon>
        <taxon>Araneidae</taxon>
        <taxon>Caerostris</taxon>
    </lineage>
</organism>
<dbReference type="EMBL" id="BPLQ01012583">
    <property type="protein sequence ID" value="GIY66381.1"/>
    <property type="molecule type" value="Genomic_DNA"/>
</dbReference>